<dbReference type="AlphaFoldDB" id="A0A0C9YCI1"/>
<dbReference type="EMBL" id="KN834186">
    <property type="protein sequence ID" value="KIK11584.1"/>
    <property type="molecule type" value="Genomic_DNA"/>
</dbReference>
<dbReference type="HOGENOM" id="CLU_3129894_0_0_1"/>
<protein>
    <submittedName>
        <fullName evidence="1">Uncharacterized protein</fullName>
    </submittedName>
</protein>
<feature type="non-terminal residue" evidence="1">
    <location>
        <position position="50"/>
    </location>
</feature>
<proteinExistence type="predicted"/>
<reference evidence="2" key="2">
    <citation type="submission" date="2015-01" db="EMBL/GenBank/DDBJ databases">
        <title>Evolutionary Origins and Diversification of the Mycorrhizal Mutualists.</title>
        <authorList>
            <consortium name="DOE Joint Genome Institute"/>
            <consortium name="Mycorrhizal Genomics Consortium"/>
            <person name="Kohler A."/>
            <person name="Kuo A."/>
            <person name="Nagy L.G."/>
            <person name="Floudas D."/>
            <person name="Copeland A."/>
            <person name="Barry K.W."/>
            <person name="Cichocki N."/>
            <person name="Veneault-Fourrey C."/>
            <person name="LaButti K."/>
            <person name="Lindquist E.A."/>
            <person name="Lipzen A."/>
            <person name="Lundell T."/>
            <person name="Morin E."/>
            <person name="Murat C."/>
            <person name="Riley R."/>
            <person name="Ohm R."/>
            <person name="Sun H."/>
            <person name="Tunlid A."/>
            <person name="Henrissat B."/>
            <person name="Grigoriev I.V."/>
            <person name="Hibbett D.S."/>
            <person name="Martin F."/>
        </authorList>
    </citation>
    <scope>NUCLEOTIDE SEQUENCE [LARGE SCALE GENOMIC DNA]</scope>
    <source>
        <strain evidence="2">441</strain>
    </source>
</reference>
<keyword evidence="2" id="KW-1185">Reference proteome</keyword>
<evidence type="ECO:0000313" key="2">
    <source>
        <dbReference type="Proteomes" id="UP000054018"/>
    </source>
</evidence>
<gene>
    <name evidence="1" type="ORF">PISMIDRAFT_690246</name>
</gene>
<dbReference type="Proteomes" id="UP000054018">
    <property type="component" value="Unassembled WGS sequence"/>
</dbReference>
<evidence type="ECO:0000313" key="1">
    <source>
        <dbReference type="EMBL" id="KIK11584.1"/>
    </source>
</evidence>
<accession>A0A0C9YCI1</accession>
<sequence length="50" mass="5695">MNVIRRSQLHSILESWDPRDLGEAILSTNLQDLKAQRHRMTLGRVHGTSG</sequence>
<organism evidence="1 2">
    <name type="scientific">Pisolithus microcarpus 441</name>
    <dbReference type="NCBI Taxonomy" id="765257"/>
    <lineage>
        <taxon>Eukaryota</taxon>
        <taxon>Fungi</taxon>
        <taxon>Dikarya</taxon>
        <taxon>Basidiomycota</taxon>
        <taxon>Agaricomycotina</taxon>
        <taxon>Agaricomycetes</taxon>
        <taxon>Agaricomycetidae</taxon>
        <taxon>Boletales</taxon>
        <taxon>Sclerodermatineae</taxon>
        <taxon>Pisolithaceae</taxon>
        <taxon>Pisolithus</taxon>
    </lineage>
</organism>
<name>A0A0C9YCI1_9AGAM</name>
<reference evidence="1 2" key="1">
    <citation type="submission" date="2014-04" db="EMBL/GenBank/DDBJ databases">
        <authorList>
            <consortium name="DOE Joint Genome Institute"/>
            <person name="Kuo A."/>
            <person name="Kohler A."/>
            <person name="Costa M.D."/>
            <person name="Nagy L.G."/>
            <person name="Floudas D."/>
            <person name="Copeland A."/>
            <person name="Barry K.W."/>
            <person name="Cichocki N."/>
            <person name="Veneault-Fourrey C."/>
            <person name="LaButti K."/>
            <person name="Lindquist E.A."/>
            <person name="Lipzen A."/>
            <person name="Lundell T."/>
            <person name="Morin E."/>
            <person name="Murat C."/>
            <person name="Sun H."/>
            <person name="Tunlid A."/>
            <person name="Henrissat B."/>
            <person name="Grigoriev I.V."/>
            <person name="Hibbett D.S."/>
            <person name="Martin F."/>
            <person name="Nordberg H.P."/>
            <person name="Cantor M.N."/>
            <person name="Hua S.X."/>
        </authorList>
    </citation>
    <scope>NUCLEOTIDE SEQUENCE [LARGE SCALE GENOMIC DNA]</scope>
    <source>
        <strain evidence="1 2">441</strain>
    </source>
</reference>